<dbReference type="STRING" id="1802583.A2311_01155"/>
<gene>
    <name evidence="1" type="ORF">A2311_01155</name>
</gene>
<reference evidence="1 2" key="1">
    <citation type="journal article" date="2016" name="Nat. Commun.">
        <title>Thousands of microbial genomes shed light on interconnected biogeochemical processes in an aquifer system.</title>
        <authorList>
            <person name="Anantharaman K."/>
            <person name="Brown C.T."/>
            <person name="Hug L.A."/>
            <person name="Sharon I."/>
            <person name="Castelle C.J."/>
            <person name="Probst A.J."/>
            <person name="Thomas B.C."/>
            <person name="Singh A."/>
            <person name="Wilkins M.J."/>
            <person name="Karaoz U."/>
            <person name="Brodie E.L."/>
            <person name="Williams K.H."/>
            <person name="Hubbard S.S."/>
            <person name="Banfield J.F."/>
        </authorList>
    </citation>
    <scope>NUCLEOTIDE SEQUENCE [LARGE SCALE GENOMIC DNA]</scope>
</reference>
<dbReference type="Proteomes" id="UP000178951">
    <property type="component" value="Unassembled WGS sequence"/>
</dbReference>
<protein>
    <recommendedName>
        <fullName evidence="3">Fe-S oxidoreductase</fullName>
    </recommendedName>
</protein>
<evidence type="ECO:0000313" key="2">
    <source>
        <dbReference type="Proteomes" id="UP000178951"/>
    </source>
</evidence>
<evidence type="ECO:0000313" key="1">
    <source>
        <dbReference type="EMBL" id="OGC34290.1"/>
    </source>
</evidence>
<proteinExistence type="predicted"/>
<comment type="caution">
    <text evidence="1">The sequence shown here is derived from an EMBL/GenBank/DDBJ whole genome shotgun (WGS) entry which is preliminary data.</text>
</comment>
<evidence type="ECO:0008006" key="3">
    <source>
        <dbReference type="Google" id="ProtNLM"/>
    </source>
</evidence>
<organism evidence="1 2">
    <name type="scientific">candidate division WOR-1 bacterium RIFOXYB2_FULL_48_7</name>
    <dbReference type="NCBI Taxonomy" id="1802583"/>
    <lineage>
        <taxon>Bacteria</taxon>
        <taxon>Bacillati</taxon>
        <taxon>Saganbacteria</taxon>
    </lineage>
</organism>
<dbReference type="AlphaFoldDB" id="A0A1F4TP24"/>
<sequence>MIIKRFILIFVLLDNLLTNFFKGLFTKKWQRKGQCRQCGNCCKKILLKMTPAQTHSPLFTKIAIAWICWLFDFIYLGMDEAKDYLIFTCQHLLPNGRCGNYFWRPNVCRNYPLVDYFEQPVFLPGCGFSSLPR</sequence>
<dbReference type="EMBL" id="MEUF01000046">
    <property type="protein sequence ID" value="OGC34290.1"/>
    <property type="molecule type" value="Genomic_DNA"/>
</dbReference>
<accession>A0A1F4TP24</accession>
<name>A0A1F4TP24_UNCSA</name>
<dbReference type="InterPro" id="IPR005358">
    <property type="entry name" value="Puta_zinc/iron-chelating_dom"/>
</dbReference>
<dbReference type="Pfam" id="PF03692">
    <property type="entry name" value="CxxCxxCC"/>
    <property type="match status" value="1"/>
</dbReference>